<comment type="caution">
    <text evidence="3">The sequence shown here is derived from an EMBL/GenBank/DDBJ whole genome shotgun (WGS) entry which is preliminary data.</text>
</comment>
<dbReference type="OMA" id="QNCTPSF"/>
<dbReference type="RefSeq" id="XP_034010910.1">
    <property type="nucleotide sequence ID" value="XM_034157145.1"/>
</dbReference>
<protein>
    <recommendedName>
        <fullName evidence="2">NADP-dependent oxidoreductase domain-containing protein</fullName>
    </recommendedName>
</protein>
<gene>
    <name evidence="3" type="ORF">DIURU_004289</name>
</gene>
<dbReference type="GO" id="GO:0070485">
    <property type="term" value="P:dehydro-D-arabinono-1,4-lactone biosynthetic process"/>
    <property type="evidence" value="ECO:0007669"/>
    <property type="project" value="TreeGrafter"/>
</dbReference>
<keyword evidence="4" id="KW-1185">Reference proteome</keyword>
<name>A0A642UI78_DIURU</name>
<keyword evidence="1" id="KW-0560">Oxidoreductase</keyword>
<organism evidence="3 4">
    <name type="scientific">Diutina rugosa</name>
    <name type="common">Yeast</name>
    <name type="synonym">Candida rugosa</name>
    <dbReference type="NCBI Taxonomy" id="5481"/>
    <lineage>
        <taxon>Eukaryota</taxon>
        <taxon>Fungi</taxon>
        <taxon>Dikarya</taxon>
        <taxon>Ascomycota</taxon>
        <taxon>Saccharomycotina</taxon>
        <taxon>Pichiomycetes</taxon>
        <taxon>Debaryomycetaceae</taxon>
        <taxon>Diutina</taxon>
    </lineage>
</organism>
<dbReference type="VEuPathDB" id="FungiDB:DIURU_004289"/>
<dbReference type="Pfam" id="PF00248">
    <property type="entry name" value="Aldo_ket_red"/>
    <property type="match status" value="1"/>
</dbReference>
<dbReference type="InterPro" id="IPR023210">
    <property type="entry name" value="NADP_OxRdtase_dom"/>
</dbReference>
<dbReference type="GO" id="GO:0045290">
    <property type="term" value="F:D-arabinose 1-dehydrogenase [NAD(P)+] activity"/>
    <property type="evidence" value="ECO:0007669"/>
    <property type="project" value="TreeGrafter"/>
</dbReference>
<evidence type="ECO:0000256" key="1">
    <source>
        <dbReference type="ARBA" id="ARBA00023002"/>
    </source>
</evidence>
<evidence type="ECO:0000259" key="2">
    <source>
        <dbReference type="Pfam" id="PF00248"/>
    </source>
</evidence>
<feature type="domain" description="NADP-dependent oxidoreductase" evidence="2">
    <location>
        <begin position="5"/>
        <end position="293"/>
    </location>
</feature>
<dbReference type="EMBL" id="SWFT01000123">
    <property type="protein sequence ID" value="KAA8899447.1"/>
    <property type="molecule type" value="Genomic_DNA"/>
</dbReference>
<dbReference type="OrthoDB" id="5286008at2759"/>
<dbReference type="GO" id="GO:0005829">
    <property type="term" value="C:cytosol"/>
    <property type="evidence" value="ECO:0007669"/>
    <property type="project" value="TreeGrafter"/>
</dbReference>
<dbReference type="Gene3D" id="3.20.20.100">
    <property type="entry name" value="NADP-dependent oxidoreductase domain"/>
    <property type="match status" value="1"/>
</dbReference>
<evidence type="ECO:0000313" key="4">
    <source>
        <dbReference type="Proteomes" id="UP000449547"/>
    </source>
</evidence>
<dbReference type="Proteomes" id="UP000449547">
    <property type="component" value="Unassembled WGS sequence"/>
</dbReference>
<sequence>MEPPKLLIGGAVFNYQYTDTPEATPVAEILDKALANPLTAGIDTSPYYGPSEQLIGDALRQLNRDRSTYFLATKAGRIALDDFDYSAAAIRASVLRSCQRLNTDYFDVIYLHDVEFVDDAGVDEAIGELFELKAAGYIRNVGISGYPVPLLVEICQRWHAKGKSIDAVQSYCNGCIQNTTLFDLVPKFKEAGVKYVFNSSILSMSLLRRQPTHKFHPASTQMKQRIDDVAQKLYTENQQELADVATRYALSRSFADDSGIDAVNLGVSSVAELDNAIAEYQRRRDDPEVYAKVQSWIGDQMNVTWDSGRVRGRG</sequence>
<dbReference type="PANTHER" id="PTHR42686">
    <property type="entry name" value="GH17980P-RELATED"/>
    <property type="match status" value="1"/>
</dbReference>
<dbReference type="InterPro" id="IPR020471">
    <property type="entry name" value="AKR"/>
</dbReference>
<proteinExistence type="predicted"/>
<evidence type="ECO:0000313" key="3">
    <source>
        <dbReference type="EMBL" id="KAA8899447.1"/>
    </source>
</evidence>
<dbReference type="AlphaFoldDB" id="A0A642UI78"/>
<accession>A0A642UI78</accession>
<dbReference type="SUPFAM" id="SSF51430">
    <property type="entry name" value="NAD(P)-linked oxidoreductase"/>
    <property type="match status" value="1"/>
</dbReference>
<dbReference type="GeneID" id="54782940"/>
<dbReference type="InterPro" id="IPR036812">
    <property type="entry name" value="NAD(P)_OxRdtase_dom_sf"/>
</dbReference>
<dbReference type="PANTHER" id="PTHR42686:SF1">
    <property type="entry name" value="GH17980P-RELATED"/>
    <property type="match status" value="1"/>
</dbReference>
<reference evidence="3 4" key="1">
    <citation type="submission" date="2019-07" db="EMBL/GenBank/DDBJ databases">
        <title>Genome assembly of two rare yeast pathogens: Diutina rugosa and Trichomonascus ciferrii.</title>
        <authorList>
            <person name="Mixao V."/>
            <person name="Saus E."/>
            <person name="Hansen A."/>
            <person name="Lass-Flor C."/>
            <person name="Gabaldon T."/>
        </authorList>
    </citation>
    <scope>NUCLEOTIDE SEQUENCE [LARGE SCALE GENOMIC DNA]</scope>
    <source>
        <strain evidence="3 4">CBS 613</strain>
    </source>
</reference>